<sequence>MSKEPKIVIIGAGAAGISAACRLFEGGLRDIVILEAKDRIGGRIFTTDFADNVVDLGAQWVHGEVDNIVHDLAKEHKLLESSYNLNDTNRHVFVDATGQLLSQTESSKIWALYYTISNAEEEELTQHEGSHGDFFIRRFHDYCTKNRFTSSKRASEILEWMGKFDNSIQCSDTWFDVSSRGLAEYKCCDGDLLLNWKNRGFKTVLSLLMHEYPNDSNAIPIMEKIRFCTEVKTIDYRNPENIIITTNVGEDYHADNVIFTASLGVLKHQHASLFTPPLSLSKELAINGLNIGTVNKIFLEFPHQWWPENIADFEFLWTEDEKRKFFEDATNNDHWLLEVFGFFTVDYQPRILCGWVTGQAARDMEVLPDSEVKEKLYGLLKKFLSKEFDIPAPVNILRSGWHGDKHFRGSYSFRSLTSERTNVWAKDLSVPILTGPSKPAILFAGEATHSHYYSTVHGAVMTGFREADRLVEYYGSYSWKGDDSSNESEETPGKQ</sequence>
<reference evidence="4" key="2">
    <citation type="submission" date="2025-04" db="UniProtKB">
        <authorList>
            <consortium name="RefSeq"/>
        </authorList>
    </citation>
    <scope>IDENTIFICATION</scope>
    <source>
        <strain evidence="4">USDA-PBARC FA_bdor</strain>
        <tissue evidence="4">Whole organism</tissue>
    </source>
</reference>
<dbReference type="InterPro" id="IPR050281">
    <property type="entry name" value="Flavin_monoamine_oxidase"/>
</dbReference>
<reference evidence="2" key="1">
    <citation type="submission" date="2015-01" db="EMBL/GenBank/DDBJ databases">
        <title>Transcriptome Assembly of Fopius arisanus.</title>
        <authorList>
            <person name="Geib S."/>
        </authorList>
    </citation>
    <scope>NUCLEOTIDE SEQUENCE</scope>
</reference>
<dbReference type="SUPFAM" id="SSF51905">
    <property type="entry name" value="FAD/NAD(P)-binding domain"/>
    <property type="match status" value="1"/>
</dbReference>
<dbReference type="RefSeq" id="XP_011311147.1">
    <property type="nucleotide sequence ID" value="XM_011312845.1"/>
</dbReference>
<dbReference type="SUPFAM" id="SSF54373">
    <property type="entry name" value="FAD-linked reductases, C-terminal domain"/>
    <property type="match status" value="1"/>
</dbReference>
<evidence type="ECO:0000313" key="3">
    <source>
        <dbReference type="Proteomes" id="UP000694866"/>
    </source>
</evidence>
<feature type="domain" description="Amine oxidase" evidence="1">
    <location>
        <begin position="15"/>
        <end position="470"/>
    </location>
</feature>
<proteinExistence type="predicted"/>
<evidence type="ECO:0000259" key="1">
    <source>
        <dbReference type="Pfam" id="PF01593"/>
    </source>
</evidence>
<dbReference type="GO" id="GO:0046592">
    <property type="term" value="F:polyamine oxidase activity"/>
    <property type="evidence" value="ECO:0007669"/>
    <property type="project" value="TreeGrafter"/>
</dbReference>
<dbReference type="Pfam" id="PF01593">
    <property type="entry name" value="Amino_oxidase"/>
    <property type="match status" value="1"/>
</dbReference>
<dbReference type="GeneID" id="105271348"/>
<dbReference type="OrthoDB" id="5046242at2759"/>
<keyword evidence="3" id="KW-1185">Reference proteome</keyword>
<dbReference type="PROSITE" id="PS51257">
    <property type="entry name" value="PROKAR_LIPOPROTEIN"/>
    <property type="match status" value="1"/>
</dbReference>
<evidence type="ECO:0000313" key="2">
    <source>
        <dbReference type="EMBL" id="JAG76519.1"/>
    </source>
</evidence>
<organism evidence="2">
    <name type="scientific">Fopius arisanus</name>
    <dbReference type="NCBI Taxonomy" id="64838"/>
    <lineage>
        <taxon>Eukaryota</taxon>
        <taxon>Metazoa</taxon>
        <taxon>Ecdysozoa</taxon>
        <taxon>Arthropoda</taxon>
        <taxon>Hexapoda</taxon>
        <taxon>Insecta</taxon>
        <taxon>Pterygota</taxon>
        <taxon>Neoptera</taxon>
        <taxon>Endopterygota</taxon>
        <taxon>Hymenoptera</taxon>
        <taxon>Apocrita</taxon>
        <taxon>Ichneumonoidea</taxon>
        <taxon>Braconidae</taxon>
        <taxon>Opiinae</taxon>
        <taxon>Fopius</taxon>
    </lineage>
</organism>
<evidence type="ECO:0000313" key="4">
    <source>
        <dbReference type="RefSeq" id="XP_011311147.1"/>
    </source>
</evidence>
<dbReference type="PANTHER" id="PTHR10742:SF398">
    <property type="entry name" value="AMINE OXIDASE DOMAIN-CONTAINING PROTEIN-RELATED"/>
    <property type="match status" value="1"/>
</dbReference>
<accession>A0A9R1TKB0</accession>
<dbReference type="PANTHER" id="PTHR10742">
    <property type="entry name" value="FLAVIN MONOAMINE OXIDASE"/>
    <property type="match status" value="1"/>
</dbReference>
<dbReference type="AlphaFoldDB" id="A0A0C9R1M7"/>
<dbReference type="KEGG" id="fas:105271348"/>
<protein>
    <submittedName>
        <fullName evidence="2">Paox_0 protein</fullName>
    </submittedName>
    <submittedName>
        <fullName evidence="4">Spermine oxidase isoform X1</fullName>
    </submittedName>
</protein>
<dbReference type="InterPro" id="IPR036188">
    <property type="entry name" value="FAD/NAD-bd_sf"/>
</dbReference>
<dbReference type="Proteomes" id="UP000694866">
    <property type="component" value="Unplaced"/>
</dbReference>
<dbReference type="Gene3D" id="3.90.660.10">
    <property type="match status" value="1"/>
</dbReference>
<accession>A0A0C9R1M7</accession>
<gene>
    <name evidence="2" type="primary">Paox_0</name>
    <name evidence="4" type="synonym">LOC105271348</name>
    <name evidence="2" type="ORF">g.52675</name>
</gene>
<dbReference type="Gene3D" id="3.50.50.60">
    <property type="entry name" value="FAD/NAD(P)-binding domain"/>
    <property type="match status" value="1"/>
</dbReference>
<name>A0A0C9R1M7_9HYME</name>
<dbReference type="InterPro" id="IPR002937">
    <property type="entry name" value="Amino_oxidase"/>
</dbReference>
<dbReference type="EMBL" id="GBYB01006752">
    <property type="protein sequence ID" value="JAG76519.1"/>
    <property type="molecule type" value="Transcribed_RNA"/>
</dbReference>